<dbReference type="InterPro" id="IPR036770">
    <property type="entry name" value="Ankyrin_rpt-contain_sf"/>
</dbReference>
<evidence type="ECO:0000313" key="5">
    <source>
        <dbReference type="RefSeq" id="XP_065672134.1"/>
    </source>
</evidence>
<dbReference type="PANTHER" id="PTHR24171">
    <property type="entry name" value="ANKYRIN REPEAT DOMAIN-CONTAINING PROTEIN 39-RELATED"/>
    <property type="match status" value="1"/>
</dbReference>
<dbReference type="Pfam" id="PF00023">
    <property type="entry name" value="Ank"/>
    <property type="match status" value="1"/>
</dbReference>
<keyword evidence="2 3" id="KW-0040">ANK repeat</keyword>
<keyword evidence="4" id="KW-1185">Reference proteome</keyword>
<sequence length="241" mass="27291">MMNNRNNKETEQSIADSKPLRLLSRKYSEAPKQPFIRSFASPIAFKRASLVDMLQATAKDNKISKYFQNQMDPSQIFSAERLLKCIMDDNCNKLRCMLKNVNVALVLQRSKTILHEAAYNACINCVTILIKYGFPCHTTDLEGWTPLHAAVLAGNTLVVKYLISIHKNVDMINLNGISPLHVAVYKDNLLLVHLLVQSSGDMFLKGKIMTPFQLAIDMKRSAILDYFILSTTNYFNTIKLS</sequence>
<evidence type="ECO:0000256" key="1">
    <source>
        <dbReference type="ARBA" id="ARBA00022737"/>
    </source>
</evidence>
<proteinExistence type="predicted"/>
<feature type="repeat" description="ANK" evidence="3">
    <location>
        <begin position="175"/>
        <end position="207"/>
    </location>
</feature>
<dbReference type="Pfam" id="PF12796">
    <property type="entry name" value="Ank_2"/>
    <property type="match status" value="1"/>
</dbReference>
<reference evidence="5" key="1">
    <citation type="submission" date="2025-08" db="UniProtKB">
        <authorList>
            <consortium name="RefSeq"/>
        </authorList>
    </citation>
    <scope>IDENTIFICATION</scope>
</reference>
<evidence type="ECO:0000256" key="2">
    <source>
        <dbReference type="ARBA" id="ARBA00023043"/>
    </source>
</evidence>
<protein>
    <submittedName>
        <fullName evidence="5">Serine/threonine-protein phosphatase 6 regulatory ankyrin repeat subunit A</fullName>
    </submittedName>
</protein>
<dbReference type="Gene3D" id="1.25.40.20">
    <property type="entry name" value="Ankyrin repeat-containing domain"/>
    <property type="match status" value="1"/>
</dbReference>
<dbReference type="SUPFAM" id="SSF48403">
    <property type="entry name" value="Ankyrin repeat"/>
    <property type="match status" value="1"/>
</dbReference>
<dbReference type="PROSITE" id="PS50088">
    <property type="entry name" value="ANK_REPEAT"/>
    <property type="match status" value="2"/>
</dbReference>
<dbReference type="Proteomes" id="UP001652625">
    <property type="component" value="Chromosome 13"/>
</dbReference>
<dbReference type="PROSITE" id="PS50297">
    <property type="entry name" value="ANK_REP_REGION"/>
    <property type="match status" value="2"/>
</dbReference>
<dbReference type="InterPro" id="IPR002110">
    <property type="entry name" value="Ankyrin_rpt"/>
</dbReference>
<accession>A0ABM4DCK6</accession>
<dbReference type="RefSeq" id="XP_065672134.1">
    <property type="nucleotide sequence ID" value="XM_065816062.1"/>
</dbReference>
<gene>
    <name evidence="5" type="primary">LOC105843123</name>
</gene>
<feature type="repeat" description="ANK" evidence="3">
    <location>
        <begin position="142"/>
        <end position="174"/>
    </location>
</feature>
<evidence type="ECO:0000256" key="3">
    <source>
        <dbReference type="PROSITE-ProRule" id="PRU00023"/>
    </source>
</evidence>
<keyword evidence="1" id="KW-0677">Repeat</keyword>
<organism evidence="4 5">
    <name type="scientific">Hydra vulgaris</name>
    <name type="common">Hydra</name>
    <name type="synonym">Hydra attenuata</name>
    <dbReference type="NCBI Taxonomy" id="6087"/>
    <lineage>
        <taxon>Eukaryota</taxon>
        <taxon>Metazoa</taxon>
        <taxon>Cnidaria</taxon>
        <taxon>Hydrozoa</taxon>
        <taxon>Hydroidolina</taxon>
        <taxon>Anthoathecata</taxon>
        <taxon>Aplanulata</taxon>
        <taxon>Hydridae</taxon>
        <taxon>Hydra</taxon>
    </lineage>
</organism>
<evidence type="ECO:0000313" key="4">
    <source>
        <dbReference type="Proteomes" id="UP001652625"/>
    </source>
</evidence>
<dbReference type="GeneID" id="105843123"/>
<name>A0ABM4DCK6_HYDVU</name>
<dbReference type="SMART" id="SM00248">
    <property type="entry name" value="ANK"/>
    <property type="match status" value="4"/>
</dbReference>